<evidence type="ECO:0000256" key="4">
    <source>
        <dbReference type="ARBA" id="ARBA00023204"/>
    </source>
</evidence>
<evidence type="ECO:0000313" key="11">
    <source>
        <dbReference type="EMBL" id="CAF3869361.1"/>
    </source>
</evidence>
<dbReference type="EMBL" id="CAJNOK010010084">
    <property type="protein sequence ID" value="CAF1105954.1"/>
    <property type="molecule type" value="Genomic_DNA"/>
</dbReference>
<organism evidence="8 12">
    <name type="scientific">Didymodactylos carnosus</name>
    <dbReference type="NCBI Taxonomy" id="1234261"/>
    <lineage>
        <taxon>Eukaryota</taxon>
        <taxon>Metazoa</taxon>
        <taxon>Spiralia</taxon>
        <taxon>Gnathifera</taxon>
        <taxon>Rotifera</taxon>
        <taxon>Eurotatoria</taxon>
        <taxon>Bdelloidea</taxon>
        <taxon>Philodinida</taxon>
        <taxon>Philodinidae</taxon>
        <taxon>Didymodactylos</taxon>
    </lineage>
</organism>
<reference evidence="8" key="1">
    <citation type="submission" date="2021-02" db="EMBL/GenBank/DDBJ databases">
        <authorList>
            <person name="Nowell W R."/>
        </authorList>
    </citation>
    <scope>NUCLEOTIDE SEQUENCE</scope>
</reference>
<dbReference type="Proteomes" id="UP000681722">
    <property type="component" value="Unassembled WGS sequence"/>
</dbReference>
<dbReference type="PANTHER" id="PTHR13282">
    <property type="entry name" value="PROTEIN FAM32A"/>
    <property type="match status" value="1"/>
</dbReference>
<evidence type="ECO:0000256" key="3">
    <source>
        <dbReference type="ARBA" id="ARBA00022763"/>
    </source>
</evidence>
<gene>
    <name evidence="8" type="ORF">GPM918_LOCUS17598</name>
    <name evidence="9" type="ORF">OVA965_LOCUS19525</name>
    <name evidence="10" type="ORF">SRO942_LOCUS17595</name>
    <name evidence="11" type="ORF">TMI583_LOCUS19585</name>
</gene>
<dbReference type="InterPro" id="IPR013865">
    <property type="entry name" value="FAM32A"/>
</dbReference>
<dbReference type="Pfam" id="PF06632">
    <property type="entry name" value="XRCC4"/>
    <property type="match status" value="1"/>
</dbReference>
<evidence type="ECO:0000256" key="2">
    <source>
        <dbReference type="ARBA" id="ARBA00008948"/>
    </source>
</evidence>
<dbReference type="EMBL" id="CAJNOQ010004877">
    <property type="protein sequence ID" value="CAF1077512.1"/>
    <property type="molecule type" value="Genomic_DNA"/>
</dbReference>
<dbReference type="OrthoDB" id="205403at2759"/>
<dbReference type="Proteomes" id="UP000677228">
    <property type="component" value="Unassembled WGS sequence"/>
</dbReference>
<proteinExistence type="inferred from homology"/>
<dbReference type="Pfam" id="PF08555">
    <property type="entry name" value="FAM32A"/>
    <property type="match status" value="1"/>
</dbReference>
<dbReference type="Gene3D" id="2.170.210.10">
    <property type="entry name" value="DNA double-strand break repair and VJ recombination XRCC4, N-terminal"/>
    <property type="match status" value="1"/>
</dbReference>
<evidence type="ECO:0000256" key="6">
    <source>
        <dbReference type="SAM" id="MobiDB-lite"/>
    </source>
</evidence>
<dbReference type="Proteomes" id="UP000682733">
    <property type="component" value="Unassembled WGS sequence"/>
</dbReference>
<keyword evidence="5" id="KW-0539">Nucleus</keyword>
<comment type="similarity">
    <text evidence="2">Belongs to the FAM32 family.</text>
</comment>
<comment type="subcellular location">
    <subcellularLocation>
        <location evidence="1">Nucleus</location>
    </subcellularLocation>
</comment>
<dbReference type="GO" id="GO:0006303">
    <property type="term" value="P:double-strand break repair via nonhomologous end joining"/>
    <property type="evidence" value="ECO:0007669"/>
    <property type="project" value="UniProtKB-ARBA"/>
</dbReference>
<keyword evidence="3" id="KW-0227">DNA damage</keyword>
<keyword evidence="4" id="KW-0234">DNA repair</keyword>
<evidence type="ECO:0000313" key="8">
    <source>
        <dbReference type="EMBL" id="CAF1077512.1"/>
    </source>
</evidence>
<dbReference type="InterPro" id="IPR038051">
    <property type="entry name" value="XRCC4-like_N_sf"/>
</dbReference>
<accession>A0A814MBV4</accession>
<dbReference type="AlphaFoldDB" id="A0A814MBV4"/>
<feature type="domain" description="XRCC4 N-terminal" evidence="7">
    <location>
        <begin position="117"/>
        <end position="205"/>
    </location>
</feature>
<feature type="compositionally biased region" description="Polar residues" evidence="6">
    <location>
        <begin position="45"/>
        <end position="58"/>
    </location>
</feature>
<evidence type="ECO:0000256" key="1">
    <source>
        <dbReference type="ARBA" id="ARBA00004123"/>
    </source>
</evidence>
<evidence type="ECO:0000313" key="12">
    <source>
        <dbReference type="Proteomes" id="UP000663829"/>
    </source>
</evidence>
<evidence type="ECO:0000313" key="9">
    <source>
        <dbReference type="EMBL" id="CAF1105954.1"/>
    </source>
</evidence>
<dbReference type="Proteomes" id="UP000663829">
    <property type="component" value="Unassembled WGS sequence"/>
</dbReference>
<protein>
    <recommendedName>
        <fullName evidence="7">XRCC4 N-terminal domain-containing protein</fullName>
    </recommendedName>
</protein>
<dbReference type="EMBL" id="CAJOBC010004877">
    <property type="protein sequence ID" value="CAF3843802.1"/>
    <property type="molecule type" value="Genomic_DNA"/>
</dbReference>
<evidence type="ECO:0000256" key="5">
    <source>
        <dbReference type="ARBA" id="ARBA00023242"/>
    </source>
</evidence>
<sequence length="275" mass="31760">MSYDFTGGSLRLKGVSSIGKISKRKKKKDLTKIDHIASKSEQQHLQETGASTSSSTNTVRKEYRTQAEIAYQETMAKRLEEKILEKASKSHKQQVEELNSYLDKLTEYNDIPKGSIDQKSSAIDLILTNITYAWIGSIKRDYVQQLMNGCDDFYLHTKNAFNNDLTTSNYVYTCKKQVKNKQNMLTFTWKEHVGDNTYIIIGHMDLVQSAEPSIILCEMMDYNIQMANYLRKENEKKLKEIDLIKAEKLNALDRLSELVNIKKDTENELFRKVCI</sequence>
<evidence type="ECO:0000313" key="10">
    <source>
        <dbReference type="EMBL" id="CAF3843802.1"/>
    </source>
</evidence>
<feature type="region of interest" description="Disordered" evidence="6">
    <location>
        <begin position="37"/>
        <end position="59"/>
    </location>
</feature>
<dbReference type="GO" id="GO:0005730">
    <property type="term" value="C:nucleolus"/>
    <property type="evidence" value="ECO:0007669"/>
    <property type="project" value="TreeGrafter"/>
</dbReference>
<name>A0A814MBV4_9BILA</name>
<dbReference type="InterPro" id="IPR053961">
    <property type="entry name" value="XRCC4_N"/>
</dbReference>
<dbReference type="PANTHER" id="PTHR13282:SF6">
    <property type="entry name" value="PROTEIN FAM32A"/>
    <property type="match status" value="1"/>
</dbReference>
<dbReference type="EMBL" id="CAJOBA010011155">
    <property type="protein sequence ID" value="CAF3869361.1"/>
    <property type="molecule type" value="Genomic_DNA"/>
</dbReference>
<evidence type="ECO:0000259" key="7">
    <source>
        <dbReference type="Pfam" id="PF06632"/>
    </source>
</evidence>
<keyword evidence="12" id="KW-1185">Reference proteome</keyword>
<comment type="caution">
    <text evidence="8">The sequence shown here is derived from an EMBL/GenBank/DDBJ whole genome shotgun (WGS) entry which is preliminary data.</text>
</comment>